<evidence type="ECO:0000256" key="1">
    <source>
        <dbReference type="SAM" id="Coils"/>
    </source>
</evidence>
<feature type="compositionally biased region" description="Low complexity" evidence="2">
    <location>
        <begin position="412"/>
        <end position="429"/>
    </location>
</feature>
<gene>
    <name evidence="3" type="ORF">BG015_009748</name>
</gene>
<evidence type="ECO:0000313" key="3">
    <source>
        <dbReference type="EMBL" id="KAF9148508.1"/>
    </source>
</evidence>
<feature type="compositionally biased region" description="Basic and acidic residues" evidence="2">
    <location>
        <begin position="584"/>
        <end position="613"/>
    </location>
</feature>
<feature type="compositionally biased region" description="Low complexity" evidence="2">
    <location>
        <begin position="436"/>
        <end position="455"/>
    </location>
</feature>
<feature type="compositionally biased region" description="Polar residues" evidence="2">
    <location>
        <begin position="182"/>
        <end position="192"/>
    </location>
</feature>
<accession>A0A9P5RVH8</accession>
<evidence type="ECO:0000256" key="2">
    <source>
        <dbReference type="SAM" id="MobiDB-lite"/>
    </source>
</evidence>
<organism evidence="3 4">
    <name type="scientific">Linnemannia schmuckeri</name>
    <dbReference type="NCBI Taxonomy" id="64567"/>
    <lineage>
        <taxon>Eukaryota</taxon>
        <taxon>Fungi</taxon>
        <taxon>Fungi incertae sedis</taxon>
        <taxon>Mucoromycota</taxon>
        <taxon>Mortierellomycotina</taxon>
        <taxon>Mortierellomycetes</taxon>
        <taxon>Mortierellales</taxon>
        <taxon>Mortierellaceae</taxon>
        <taxon>Linnemannia</taxon>
    </lineage>
</organism>
<reference evidence="3" key="1">
    <citation type="journal article" date="2020" name="Fungal Divers.">
        <title>Resolving the Mortierellaceae phylogeny through synthesis of multi-gene phylogenetics and phylogenomics.</title>
        <authorList>
            <person name="Vandepol N."/>
            <person name="Liber J."/>
            <person name="Desiro A."/>
            <person name="Na H."/>
            <person name="Kennedy M."/>
            <person name="Barry K."/>
            <person name="Grigoriev I.V."/>
            <person name="Miller A.N."/>
            <person name="O'Donnell K."/>
            <person name="Stajich J.E."/>
            <person name="Bonito G."/>
        </authorList>
    </citation>
    <scope>NUCLEOTIDE SEQUENCE</scope>
    <source>
        <strain evidence="3">NRRL 6426</strain>
    </source>
</reference>
<feature type="region of interest" description="Disordered" evidence="2">
    <location>
        <begin position="22"/>
        <end position="199"/>
    </location>
</feature>
<feature type="compositionally biased region" description="Basic and acidic residues" evidence="2">
    <location>
        <begin position="708"/>
        <end position="722"/>
    </location>
</feature>
<feature type="region of interest" description="Disordered" evidence="2">
    <location>
        <begin position="401"/>
        <end position="455"/>
    </location>
</feature>
<dbReference type="Proteomes" id="UP000748756">
    <property type="component" value="Unassembled WGS sequence"/>
</dbReference>
<dbReference type="AlphaFoldDB" id="A0A9P5RVH8"/>
<feature type="compositionally biased region" description="Acidic residues" evidence="2">
    <location>
        <begin position="149"/>
        <end position="160"/>
    </location>
</feature>
<feature type="coiled-coil region" evidence="1">
    <location>
        <begin position="273"/>
        <end position="300"/>
    </location>
</feature>
<feature type="region of interest" description="Disordered" evidence="2">
    <location>
        <begin position="499"/>
        <end position="634"/>
    </location>
</feature>
<feature type="compositionally biased region" description="Acidic residues" evidence="2">
    <location>
        <begin position="256"/>
        <end position="265"/>
    </location>
</feature>
<protein>
    <submittedName>
        <fullName evidence="3">Uncharacterized protein</fullName>
    </submittedName>
</protein>
<sequence length="747" mass="80205">MPMGRRLSLLCCSCLPRKQRDNLSSRSLYPDQDSSGHDDYSDEDDYYPSHARLESLAPASSSSSSNPYSNSFRNNSNPWPSSFSNGRFSKQSSRGSQQRKPNPFRTPYRDDSDDNDDDEAGEGNNNGGGRGSGNKGIGITTFAPYRDDSDSDNGGEVEDGEDRHLRREPKADGSGEPKDESSSNGHGNSALRNPTRIHPKMDVSPYRVFDSVSTPSGAAAAGFLKPQLTSTTMTRARSTHPPRNPQGKMRWHDGDSNTDNEDGEADAEEVIDVDALIAEQERITRELAAQEEALRREEEAAILSKRLAAIRAAEKRGLLRFEGDQLVIPNGDHNNLAASTSTNSKVIVIPSQGRTVQEHDDDGKQRIARERTTSSGASSFVGGVDAFNQELKMMDLDMNTSRNTEKAAARPSTITTTTSSTSTSTSTNTGPSLRRTVSTGVSTSTSTSTNSTPTVAINPREVFNNITSFLKKVDGVIAGEDDSSDEASFSDQEQVLGKGRANLARGPQESRVNGPEETTGALEPKVTVMATAGAPTVQRAVTPVPFDAANQEDDDDDEQPYPADPFNTQTSDLISDNNSSNSNSRRDPQASKERITPDSPVAEKKETAGKTKAETAPAPSAPAPSAPASPVSPVSPIYGHLSESVAAVVPERVYSTFTSFFHSGSSFMGLWGTSSVGIGGADEDDDDGRGSNGGVTADGRRLSNLKYGDPKKYRFNYKDHRNSSTTGASASKRADDDDNSSIDDYDF</sequence>
<keyword evidence="4" id="KW-1185">Reference proteome</keyword>
<dbReference type="EMBL" id="JAAAUQ010000649">
    <property type="protein sequence ID" value="KAF9148508.1"/>
    <property type="molecule type" value="Genomic_DNA"/>
</dbReference>
<name>A0A9P5RVH8_9FUNG</name>
<feature type="compositionally biased region" description="Low complexity" evidence="2">
    <location>
        <begin position="60"/>
        <end position="100"/>
    </location>
</feature>
<feature type="compositionally biased region" description="Basic and acidic residues" evidence="2">
    <location>
        <begin position="161"/>
        <end position="181"/>
    </location>
</feature>
<keyword evidence="1" id="KW-0175">Coiled coil</keyword>
<feature type="compositionally biased region" description="Acidic residues" evidence="2">
    <location>
        <begin position="736"/>
        <end position="747"/>
    </location>
</feature>
<feature type="compositionally biased region" description="Acidic residues" evidence="2">
    <location>
        <begin position="550"/>
        <end position="559"/>
    </location>
</feature>
<evidence type="ECO:0000313" key="4">
    <source>
        <dbReference type="Proteomes" id="UP000748756"/>
    </source>
</evidence>
<proteinExistence type="predicted"/>
<feature type="region of interest" description="Disordered" evidence="2">
    <location>
        <begin position="231"/>
        <end position="265"/>
    </location>
</feature>
<feature type="region of interest" description="Disordered" evidence="2">
    <location>
        <begin position="681"/>
        <end position="747"/>
    </location>
</feature>
<feature type="compositionally biased region" description="Acidic residues" evidence="2">
    <location>
        <begin position="111"/>
        <end position="121"/>
    </location>
</feature>
<dbReference type="OrthoDB" id="2449763at2759"/>
<comment type="caution">
    <text evidence="3">The sequence shown here is derived from an EMBL/GenBank/DDBJ whole genome shotgun (WGS) entry which is preliminary data.</text>
</comment>
<feature type="compositionally biased region" description="Gly residues" evidence="2">
    <location>
        <begin position="124"/>
        <end position="136"/>
    </location>
</feature>